<dbReference type="PROSITE" id="PS50896">
    <property type="entry name" value="LISH"/>
    <property type="match status" value="1"/>
</dbReference>
<sequence>MCFKVAVVPASACASSSSSSWLPVVLEGRPLQSFAPRCFIIIFLKLVLFSSLPAPQSNGDAWEAQNHEPKENDMGPLTDTERRDLNRAVKEYLLFVGYCLTTMTFYEEVPLSPTLFILHFLIILSLQPIAFIMFVNIFFPNCLLRIEELQEQF</sequence>
<feature type="transmembrane region" description="Helical" evidence="2">
    <location>
        <begin position="115"/>
        <end position="139"/>
    </location>
</feature>
<gene>
    <name evidence="3" type="ORF">DEO72_LG5g1890</name>
</gene>
<keyword evidence="4" id="KW-1185">Reference proteome</keyword>
<evidence type="ECO:0000256" key="1">
    <source>
        <dbReference type="SAM" id="MobiDB-lite"/>
    </source>
</evidence>
<dbReference type="EMBL" id="CP039349">
    <property type="protein sequence ID" value="QCD93814.1"/>
    <property type="molecule type" value="Genomic_DNA"/>
</dbReference>
<dbReference type="InterPro" id="IPR006594">
    <property type="entry name" value="LisH"/>
</dbReference>
<evidence type="ECO:0000313" key="4">
    <source>
        <dbReference type="Proteomes" id="UP000501690"/>
    </source>
</evidence>
<dbReference type="Proteomes" id="UP000501690">
    <property type="component" value="Linkage Group LG5"/>
</dbReference>
<evidence type="ECO:0000313" key="3">
    <source>
        <dbReference type="EMBL" id="QCD93814.1"/>
    </source>
</evidence>
<organism evidence="3 4">
    <name type="scientific">Vigna unguiculata</name>
    <name type="common">Cowpea</name>
    <dbReference type="NCBI Taxonomy" id="3917"/>
    <lineage>
        <taxon>Eukaryota</taxon>
        <taxon>Viridiplantae</taxon>
        <taxon>Streptophyta</taxon>
        <taxon>Embryophyta</taxon>
        <taxon>Tracheophyta</taxon>
        <taxon>Spermatophyta</taxon>
        <taxon>Magnoliopsida</taxon>
        <taxon>eudicotyledons</taxon>
        <taxon>Gunneridae</taxon>
        <taxon>Pentapetalae</taxon>
        <taxon>rosids</taxon>
        <taxon>fabids</taxon>
        <taxon>Fabales</taxon>
        <taxon>Fabaceae</taxon>
        <taxon>Papilionoideae</taxon>
        <taxon>50 kb inversion clade</taxon>
        <taxon>NPAAA clade</taxon>
        <taxon>indigoferoid/millettioid clade</taxon>
        <taxon>Phaseoleae</taxon>
        <taxon>Vigna</taxon>
    </lineage>
</organism>
<dbReference type="PANTHER" id="PTHR32059:SF0">
    <property type="entry name" value="RAB11-BINDING PROTEIN RELCH"/>
    <property type="match status" value="1"/>
</dbReference>
<keyword evidence="2" id="KW-0472">Membrane</keyword>
<dbReference type="InterPro" id="IPR040362">
    <property type="entry name" value="RELCH"/>
</dbReference>
<dbReference type="GO" id="GO:0005802">
    <property type="term" value="C:trans-Golgi network"/>
    <property type="evidence" value="ECO:0007669"/>
    <property type="project" value="InterPro"/>
</dbReference>
<name>A0A4D6M179_VIGUN</name>
<keyword evidence="2" id="KW-0812">Transmembrane</keyword>
<dbReference type="GO" id="GO:0055037">
    <property type="term" value="C:recycling endosome"/>
    <property type="evidence" value="ECO:0007669"/>
    <property type="project" value="TreeGrafter"/>
</dbReference>
<proteinExistence type="predicted"/>
<dbReference type="PANTHER" id="PTHR32059">
    <property type="entry name" value="RAB11-BINDING PROTEIN RELCH"/>
    <property type="match status" value="1"/>
</dbReference>
<feature type="compositionally biased region" description="Basic and acidic residues" evidence="1">
    <location>
        <begin position="65"/>
        <end position="78"/>
    </location>
</feature>
<dbReference type="AlphaFoldDB" id="A0A4D6M179"/>
<dbReference type="GO" id="GO:0032367">
    <property type="term" value="P:intracellular cholesterol transport"/>
    <property type="evidence" value="ECO:0007669"/>
    <property type="project" value="InterPro"/>
</dbReference>
<keyword evidence="2" id="KW-1133">Transmembrane helix</keyword>
<dbReference type="SMART" id="SM00667">
    <property type="entry name" value="LisH"/>
    <property type="match status" value="1"/>
</dbReference>
<protein>
    <submittedName>
        <fullName evidence="3">Uncharacterized protein</fullName>
    </submittedName>
</protein>
<accession>A0A4D6M179</accession>
<reference evidence="3 4" key="1">
    <citation type="submission" date="2019-04" db="EMBL/GenBank/DDBJ databases">
        <title>An improved genome assembly and genetic linkage map for asparagus bean, Vigna unguiculata ssp. sesquipedialis.</title>
        <authorList>
            <person name="Xia Q."/>
            <person name="Zhang R."/>
            <person name="Dong Y."/>
        </authorList>
    </citation>
    <scope>NUCLEOTIDE SEQUENCE [LARGE SCALE GENOMIC DNA]</scope>
    <source>
        <tissue evidence="3">Leaf</tissue>
    </source>
</reference>
<feature type="region of interest" description="Disordered" evidence="1">
    <location>
        <begin position="59"/>
        <end position="78"/>
    </location>
</feature>
<feature type="transmembrane region" description="Helical" evidence="2">
    <location>
        <begin position="92"/>
        <end position="109"/>
    </location>
</feature>
<evidence type="ECO:0000256" key="2">
    <source>
        <dbReference type="SAM" id="Phobius"/>
    </source>
</evidence>